<protein>
    <submittedName>
        <fullName evidence="3">AAA family ATPase</fullName>
    </submittedName>
</protein>
<dbReference type="RefSeq" id="WP_304995506.1">
    <property type="nucleotide sequence ID" value="NZ_CP101717.1"/>
</dbReference>
<feature type="domain" description="AAA" evidence="2">
    <location>
        <begin position="3"/>
        <end position="178"/>
    </location>
</feature>
<evidence type="ECO:0000256" key="1">
    <source>
        <dbReference type="ARBA" id="ARBA00060876"/>
    </source>
</evidence>
<gene>
    <name evidence="3" type="ORF">NFC81_00155</name>
</gene>
<evidence type="ECO:0000259" key="2">
    <source>
        <dbReference type="Pfam" id="PF13614"/>
    </source>
</evidence>
<dbReference type="FunFam" id="3.40.50.300:FF:000285">
    <property type="entry name" value="Sporulation initiation inhibitor Soj"/>
    <property type="match status" value="1"/>
</dbReference>
<dbReference type="PANTHER" id="PTHR13696:SF52">
    <property type="entry name" value="PARA FAMILY PROTEIN CT_582"/>
    <property type="match status" value="1"/>
</dbReference>
<name>A0AB38YFW2_9GAMM</name>
<evidence type="ECO:0000313" key="3">
    <source>
        <dbReference type="EMBL" id="WLD58220.1"/>
    </source>
</evidence>
<dbReference type="Pfam" id="PF13614">
    <property type="entry name" value="AAA_31"/>
    <property type="match status" value="1"/>
</dbReference>
<dbReference type="AlphaFoldDB" id="A0AB38YFW2"/>
<comment type="similarity">
    <text evidence="1">To B.subtilis soj.</text>
</comment>
<proteinExistence type="predicted"/>
<accession>A0AB38YFW2</accession>
<organism evidence="3">
    <name type="scientific">Salinispirillum sp. LH 10-3-1</name>
    <dbReference type="NCBI Taxonomy" id="2952525"/>
    <lineage>
        <taxon>Bacteria</taxon>
        <taxon>Pseudomonadati</taxon>
        <taxon>Pseudomonadota</taxon>
        <taxon>Gammaproteobacteria</taxon>
        <taxon>Oceanospirillales</taxon>
        <taxon>Saccharospirillaceae</taxon>
        <taxon>Salinispirillum</taxon>
    </lineage>
</organism>
<dbReference type="InterPro" id="IPR027417">
    <property type="entry name" value="P-loop_NTPase"/>
</dbReference>
<dbReference type="PANTHER" id="PTHR13696">
    <property type="entry name" value="P-LOOP CONTAINING NUCLEOSIDE TRIPHOSPHATE HYDROLASE"/>
    <property type="match status" value="1"/>
</dbReference>
<dbReference type="SUPFAM" id="SSF52540">
    <property type="entry name" value="P-loop containing nucleoside triphosphate hydrolases"/>
    <property type="match status" value="1"/>
</dbReference>
<dbReference type="EMBL" id="CP101717">
    <property type="protein sequence ID" value="WLD58220.1"/>
    <property type="molecule type" value="Genomic_DNA"/>
</dbReference>
<dbReference type="InterPro" id="IPR050678">
    <property type="entry name" value="DNA_Partitioning_ATPase"/>
</dbReference>
<sequence>MKKIIAVTNQKGGVGKTTTAINLAASLVATKRKVLLVDMDPQGNATMGSGISKNELEFHLYHVLIEKTPLDKVIVHAEQAGYDMIPSNGDVTAAEVELLNVDQREHRLSMALETVRDQYDMIILDCPPSLNMLTVNALTAADAVLIPVQCEYFALEGIAALLDTIEQIKDATNPKLEVEGVLRTMYDGRTSLTSDVSKELQNHFGARLYRTVIPRNIRVAEAPSYGLPVMQYDQSSRGALSYLALAGEFIRRQEETQATAN</sequence>
<dbReference type="Gene3D" id="3.40.50.300">
    <property type="entry name" value="P-loop containing nucleotide triphosphate hydrolases"/>
    <property type="match status" value="1"/>
</dbReference>
<dbReference type="CDD" id="cd02042">
    <property type="entry name" value="ParAB_family"/>
    <property type="match status" value="1"/>
</dbReference>
<dbReference type="PIRSF" id="PIRSF009320">
    <property type="entry name" value="Nuc_binding_HP_1000"/>
    <property type="match status" value="1"/>
</dbReference>
<reference evidence="3" key="1">
    <citation type="submission" date="2022-07" db="EMBL/GenBank/DDBJ databases">
        <title>Complete genome sequence of Salinispirillum sp. LH10-3-1 capable of multiple carbohydrate inversion isolated from a soda lake.</title>
        <authorList>
            <person name="Liu J."/>
            <person name="Zhai Y."/>
            <person name="Zhang H."/>
            <person name="Yang H."/>
            <person name="Qu J."/>
            <person name="Li J."/>
        </authorList>
    </citation>
    <scope>NUCLEOTIDE SEQUENCE</scope>
    <source>
        <strain evidence="3">LH 10-3-1</strain>
    </source>
</reference>
<dbReference type="InterPro" id="IPR025669">
    <property type="entry name" value="AAA_dom"/>
</dbReference>